<dbReference type="VEuPathDB" id="VectorBase:GMOY000346"/>
<feature type="region of interest" description="Disordered" evidence="2">
    <location>
        <begin position="873"/>
        <end position="950"/>
    </location>
</feature>
<dbReference type="EMBL" id="CCAG010018115">
    <property type="status" value="NOT_ANNOTATED_CDS"/>
    <property type="molecule type" value="Genomic_DNA"/>
</dbReference>
<organism evidence="4 5">
    <name type="scientific">Glossina morsitans morsitans</name>
    <name type="common">Savannah tsetse fly</name>
    <dbReference type="NCBI Taxonomy" id="37546"/>
    <lineage>
        <taxon>Eukaryota</taxon>
        <taxon>Metazoa</taxon>
        <taxon>Ecdysozoa</taxon>
        <taxon>Arthropoda</taxon>
        <taxon>Hexapoda</taxon>
        <taxon>Insecta</taxon>
        <taxon>Pterygota</taxon>
        <taxon>Neoptera</taxon>
        <taxon>Endopterygota</taxon>
        <taxon>Diptera</taxon>
        <taxon>Brachycera</taxon>
        <taxon>Muscomorpha</taxon>
        <taxon>Hippoboscoidea</taxon>
        <taxon>Glossinidae</taxon>
        <taxon>Glossina</taxon>
    </lineage>
</organism>
<dbReference type="InterPro" id="IPR011666">
    <property type="entry name" value="DUF1604"/>
</dbReference>
<feature type="compositionally biased region" description="Basic residues" evidence="2">
    <location>
        <begin position="904"/>
        <end position="950"/>
    </location>
</feature>
<accession>A0A1B0FA16</accession>
<dbReference type="Proteomes" id="UP000092444">
    <property type="component" value="Unassembled WGS sequence"/>
</dbReference>
<feature type="compositionally biased region" description="Acidic residues" evidence="2">
    <location>
        <begin position="878"/>
        <end position="891"/>
    </location>
</feature>
<dbReference type="GO" id="GO:0003723">
    <property type="term" value="F:RNA binding"/>
    <property type="evidence" value="ECO:0007669"/>
    <property type="project" value="TreeGrafter"/>
</dbReference>
<feature type="region of interest" description="Disordered" evidence="2">
    <location>
        <begin position="211"/>
        <end position="236"/>
    </location>
</feature>
<feature type="compositionally biased region" description="Basic and acidic residues" evidence="2">
    <location>
        <begin position="730"/>
        <end position="744"/>
    </location>
</feature>
<evidence type="ECO:0000256" key="2">
    <source>
        <dbReference type="SAM" id="MobiDB-lite"/>
    </source>
</evidence>
<evidence type="ECO:0000313" key="5">
    <source>
        <dbReference type="Proteomes" id="UP000092444"/>
    </source>
</evidence>
<evidence type="ECO:0000256" key="1">
    <source>
        <dbReference type="ARBA" id="ARBA00008600"/>
    </source>
</evidence>
<dbReference type="PROSITE" id="PS50174">
    <property type="entry name" value="G_PATCH"/>
    <property type="match status" value="1"/>
</dbReference>
<proteinExistence type="inferred from homology"/>
<sequence length="950" mass="109062">MFSEDNLHCFGTSLPLLELDQVPSKKPHHVQDQIVTDDQGKRRFHGAFTGGFSAGYWNTVGSKEGWTPRSFKSSRNEKATERFNQCPEDFMDEEDRGEFGIAPRGLKISEDYTNVIEQEHTRKRKYLEQSITPIPGEPVLYHLIKSVRDKVSVRILKAWGWRPGQGVGPRQTRQAKRRDRERYKREQYLLERYGCELPGTSKASLIDENFDADSEEEDVSDGDDDDNEITFAPEDYDMPPCVSKEDRYGLNYVPLSRNSVLGDSAREIIANNKAREQLNTSKTLQVWSKTNKKISFTGQAFGIGAFEDDDDEDVFATDDLTRYDFALEDKQQNKRAAQKPKEAKDIVFLEFVLERTPKQSLVYKIKVPFGWQPRNWLQRRSRFEPLDPRKARQLDKKIEQFTGSKITRSQRSELLGEEIKDPERTGILSQGKSEPSLIEMQQMFKERQKKTDVLLEKISLKSNCFTTGGIMNVEGEESTNKQNEQRESSGTFKPFLNGSKKQERYEKFLAADISDEKEISQFLNNIQPAELSLWDRQTELREFVQAKKLYRPLQGLMSDRFVSEAEVVTKQKASECAKNNSNRINVERIKVMWKPHALLCKRYNIAEPFGGLMEDQKRPKKRTKLSIFNYLETSINRKEDFQTPVIVSKPIAESVELIQPTEEINRPIEQKNVTADEKSFGTLQKKLTTKSFIPKTDLEKEVIEGLNKSVIDKKELFKSIFSDSDSDEESSVKERQEKANEESKANSAPLVANLLRNNSPPRGIFKALFAAPEKCANKTTKESNDIRKDCFQAEKIQFKAKASRESSGKVEEDSNTYGPALPTQLNKNEMATENNTDLLSETLDAKLLKIFNKQKIISNKKVGEIWIEKSKSLQTSDDVTDSSSEDSDDTDNSVGNNTKGSGKLNKKKKMKKSKKKNLLETKHRKHKSHKVHKKTKKHGKKKKTHKKNKY</sequence>
<evidence type="ECO:0000259" key="3">
    <source>
        <dbReference type="PROSITE" id="PS50174"/>
    </source>
</evidence>
<dbReference type="GO" id="GO:0005634">
    <property type="term" value="C:nucleus"/>
    <property type="evidence" value="ECO:0007669"/>
    <property type="project" value="TreeGrafter"/>
</dbReference>
<dbReference type="PhylomeDB" id="A0A1B0FA16"/>
<name>A0A1B0FA16_GLOMM</name>
<feature type="region of interest" description="Disordered" evidence="2">
    <location>
        <begin position="802"/>
        <end position="828"/>
    </location>
</feature>
<dbReference type="Pfam" id="PF26093">
    <property type="entry name" value="HTH_TGH"/>
    <property type="match status" value="1"/>
</dbReference>
<protein>
    <recommendedName>
        <fullName evidence="3">G-patch domain-containing protein</fullName>
    </recommendedName>
</protein>
<feature type="compositionally biased region" description="Basic and acidic residues" evidence="2">
    <location>
        <begin position="802"/>
        <end position="812"/>
    </location>
</feature>
<comment type="similarity">
    <text evidence="1">Belongs to the GPATCH1 family.</text>
</comment>
<dbReference type="GO" id="GO:0006397">
    <property type="term" value="P:mRNA processing"/>
    <property type="evidence" value="ECO:0007669"/>
    <property type="project" value="InterPro"/>
</dbReference>
<dbReference type="PANTHER" id="PTHR13384">
    <property type="entry name" value="G PATCH DOMAIN-CONTAINING PROTEIN 1"/>
    <property type="match status" value="1"/>
</dbReference>
<dbReference type="STRING" id="37546.A0A1B0FA16"/>
<dbReference type="PANTHER" id="PTHR13384:SF19">
    <property type="entry name" value="G PATCH DOMAIN-CONTAINING PROTEIN 1"/>
    <property type="match status" value="1"/>
</dbReference>
<feature type="region of interest" description="Disordered" evidence="2">
    <location>
        <begin position="726"/>
        <end position="756"/>
    </location>
</feature>
<dbReference type="InterPro" id="IPR000467">
    <property type="entry name" value="G_patch_dom"/>
</dbReference>
<feature type="compositionally biased region" description="Acidic residues" evidence="2">
    <location>
        <begin position="211"/>
        <end position="228"/>
    </location>
</feature>
<dbReference type="AlphaFoldDB" id="A0A1B0FA16"/>
<reference evidence="4" key="1">
    <citation type="submission" date="2020-05" db="UniProtKB">
        <authorList>
            <consortium name="EnsemblMetazoa"/>
        </authorList>
    </citation>
    <scope>IDENTIFICATION</scope>
    <source>
        <strain evidence="4">Yale</strain>
    </source>
</reference>
<feature type="region of interest" description="Disordered" evidence="2">
    <location>
        <begin position="475"/>
        <end position="496"/>
    </location>
</feature>
<evidence type="ECO:0000313" key="4">
    <source>
        <dbReference type="EnsemblMetazoa" id="GMOY000346-PA"/>
    </source>
</evidence>
<dbReference type="Pfam" id="PF07713">
    <property type="entry name" value="DUF1604"/>
    <property type="match status" value="1"/>
</dbReference>
<feature type="domain" description="G-patch" evidence="3">
    <location>
        <begin position="148"/>
        <end position="168"/>
    </location>
</feature>
<keyword evidence="5" id="KW-1185">Reference proteome</keyword>
<dbReference type="EnsemblMetazoa" id="GMOY000346-RA">
    <property type="protein sequence ID" value="GMOY000346-PA"/>
    <property type="gene ID" value="GMOY000346"/>
</dbReference>